<sequence>MSEDLMYSSLHEMMMQKFKFESNSQINLSFKLSSFDFNVDITDNAEIRTFRNYLRPVLMIDAAHLKGLYKGTNLVAVAMDGNNQLLTNRLANMTYEITDWAAHKVAKRSMKSATWVVKGVNNYQYEVSDGQYIRAVNLQTGICECRKWHLSGIPCGQVIAVKRFMGLTDCVQYVADWFKKPKYQGTYSESIHFLGNMSQWDFPPNIQKAIPPRMDNPQPGRPKNTNRIKSQGEEPRPIHCSRCTKAGHRRDQCNNPFVVQPPVNIRTRNDQEMPRNNQPTFHDRNQQYDNTFHTFNQYTSQQYGATTYPSQEYGETPYQSQPYNQHFTNTSQAYDEHHTESSQMYEQYNSQQYEAQHLDDLNTNASNIAGKLQIFVSHNPIDLSTVLIPNDGSLEESFACVISKETKIKLEEALRYLHQMHKRKNKKFDYYELLAELARQTIVSKLQREIRAEETLANQLLCNLNRYSEEMRIRDVQITRLQTMPATSLNTYGLHALLMTLESDIRTTNNILRTRQQLLRSITAKQNFINNYMAL</sequence>
<name>A0ABQ4YGW2_9ASTR</name>
<organism evidence="3 4">
    <name type="scientific">Tanacetum coccineum</name>
    <dbReference type="NCBI Taxonomy" id="301880"/>
    <lineage>
        <taxon>Eukaryota</taxon>
        <taxon>Viridiplantae</taxon>
        <taxon>Streptophyta</taxon>
        <taxon>Embryophyta</taxon>
        <taxon>Tracheophyta</taxon>
        <taxon>Spermatophyta</taxon>
        <taxon>Magnoliopsida</taxon>
        <taxon>eudicotyledons</taxon>
        <taxon>Gunneridae</taxon>
        <taxon>Pentapetalae</taxon>
        <taxon>asterids</taxon>
        <taxon>campanulids</taxon>
        <taxon>Asterales</taxon>
        <taxon>Asteraceae</taxon>
        <taxon>Asteroideae</taxon>
        <taxon>Anthemideae</taxon>
        <taxon>Anthemidinae</taxon>
        <taxon>Tanacetum</taxon>
    </lineage>
</organism>
<reference evidence="3" key="2">
    <citation type="submission" date="2022-01" db="EMBL/GenBank/DDBJ databases">
        <authorList>
            <person name="Yamashiro T."/>
            <person name="Shiraishi A."/>
            <person name="Satake H."/>
            <person name="Nakayama K."/>
        </authorList>
    </citation>
    <scope>NUCLEOTIDE SEQUENCE</scope>
</reference>
<evidence type="ECO:0000256" key="1">
    <source>
        <dbReference type="SAM" id="Coils"/>
    </source>
</evidence>
<evidence type="ECO:0000256" key="2">
    <source>
        <dbReference type="SAM" id="MobiDB-lite"/>
    </source>
</evidence>
<accession>A0ABQ4YGW2</accession>
<evidence type="ECO:0000313" key="4">
    <source>
        <dbReference type="Proteomes" id="UP001151760"/>
    </source>
</evidence>
<evidence type="ECO:0008006" key="5">
    <source>
        <dbReference type="Google" id="ProtNLM"/>
    </source>
</evidence>
<evidence type="ECO:0000313" key="3">
    <source>
        <dbReference type="EMBL" id="GJS76433.1"/>
    </source>
</evidence>
<keyword evidence="4" id="KW-1185">Reference proteome</keyword>
<keyword evidence="1" id="KW-0175">Coiled coil</keyword>
<comment type="caution">
    <text evidence="3">The sequence shown here is derived from an EMBL/GenBank/DDBJ whole genome shotgun (WGS) entry which is preliminary data.</text>
</comment>
<protein>
    <recommendedName>
        <fullName evidence="5">SWIM-type domain-containing protein</fullName>
    </recommendedName>
</protein>
<proteinExistence type="predicted"/>
<dbReference type="PANTHER" id="PTHR31973:SF187">
    <property type="entry name" value="MUTATOR TRANSPOSASE MUDRA PROTEIN"/>
    <property type="match status" value="1"/>
</dbReference>
<reference evidence="3" key="1">
    <citation type="journal article" date="2022" name="Int. J. Mol. Sci.">
        <title>Draft Genome of Tanacetum Coccineum: Genomic Comparison of Closely Related Tanacetum-Family Plants.</title>
        <authorList>
            <person name="Yamashiro T."/>
            <person name="Shiraishi A."/>
            <person name="Nakayama K."/>
            <person name="Satake H."/>
        </authorList>
    </citation>
    <scope>NUCLEOTIDE SEQUENCE</scope>
</reference>
<dbReference type="PANTHER" id="PTHR31973">
    <property type="entry name" value="POLYPROTEIN, PUTATIVE-RELATED"/>
    <property type="match status" value="1"/>
</dbReference>
<feature type="region of interest" description="Disordered" evidence="2">
    <location>
        <begin position="211"/>
        <end position="241"/>
    </location>
</feature>
<feature type="coiled-coil region" evidence="1">
    <location>
        <begin position="443"/>
        <end position="470"/>
    </location>
</feature>
<dbReference type="Proteomes" id="UP001151760">
    <property type="component" value="Unassembled WGS sequence"/>
</dbReference>
<gene>
    <name evidence="3" type="ORF">Tco_0726314</name>
</gene>
<dbReference type="EMBL" id="BQNB010010375">
    <property type="protein sequence ID" value="GJS76433.1"/>
    <property type="molecule type" value="Genomic_DNA"/>
</dbReference>